<dbReference type="GO" id="GO:0005886">
    <property type="term" value="C:plasma membrane"/>
    <property type="evidence" value="ECO:0007669"/>
    <property type="project" value="UniProtKB-SubCell"/>
</dbReference>
<keyword evidence="9 10" id="KW-0807">Transducer</keyword>
<keyword evidence="3 10" id="KW-0716">Sensory transduction</keyword>
<evidence type="ECO:0000256" key="1">
    <source>
        <dbReference type="ARBA" id="ARBA00004651"/>
    </source>
</evidence>
<feature type="transmembrane region" description="Helical" evidence="10">
    <location>
        <begin position="123"/>
        <end position="146"/>
    </location>
</feature>
<reference evidence="12 13" key="1">
    <citation type="submission" date="2023-03" db="EMBL/GenBank/DDBJ databases">
        <title>High recombination rates correlate with genetic variation in Cardiocondyla obscurior ants.</title>
        <authorList>
            <person name="Errbii M."/>
        </authorList>
    </citation>
    <scope>NUCLEOTIDE SEQUENCE [LARGE SCALE GENOMIC DNA]</scope>
    <source>
        <strain evidence="12">Alpha-2009</strain>
        <tissue evidence="12">Whole body</tissue>
    </source>
</reference>
<dbReference type="PANTHER" id="PTHR21137">
    <property type="entry name" value="ODORANT RECEPTOR"/>
    <property type="match status" value="1"/>
</dbReference>
<dbReference type="Proteomes" id="UP001430953">
    <property type="component" value="Unassembled WGS sequence"/>
</dbReference>
<keyword evidence="6 10" id="KW-1133">Transmembrane helix</keyword>
<comment type="similarity">
    <text evidence="10">Belongs to the insect chemoreceptor superfamily. Heteromeric odorant receptor channel (TC 1.A.69) family.</text>
</comment>
<keyword evidence="8 10" id="KW-0675">Receptor</keyword>
<organism evidence="12 13">
    <name type="scientific">Cardiocondyla obscurior</name>
    <dbReference type="NCBI Taxonomy" id="286306"/>
    <lineage>
        <taxon>Eukaryota</taxon>
        <taxon>Metazoa</taxon>
        <taxon>Ecdysozoa</taxon>
        <taxon>Arthropoda</taxon>
        <taxon>Hexapoda</taxon>
        <taxon>Insecta</taxon>
        <taxon>Pterygota</taxon>
        <taxon>Neoptera</taxon>
        <taxon>Endopterygota</taxon>
        <taxon>Hymenoptera</taxon>
        <taxon>Apocrita</taxon>
        <taxon>Aculeata</taxon>
        <taxon>Formicoidea</taxon>
        <taxon>Formicidae</taxon>
        <taxon>Myrmicinae</taxon>
        <taxon>Cardiocondyla</taxon>
    </lineage>
</organism>
<proteinExistence type="inferred from homology"/>
<gene>
    <name evidence="12" type="ORF">PUN28_014512</name>
</gene>
<comment type="caution">
    <text evidence="10">Lacks conserved residue(s) required for the propagation of feature annotation.</text>
</comment>
<comment type="subcellular location">
    <subcellularLocation>
        <location evidence="1 10">Cell membrane</location>
        <topology evidence="1 10">Multi-pass membrane protein</topology>
    </subcellularLocation>
</comment>
<feature type="transmembrane region" description="Helical" evidence="10">
    <location>
        <begin position="301"/>
        <end position="320"/>
    </location>
</feature>
<evidence type="ECO:0000256" key="5">
    <source>
        <dbReference type="ARBA" id="ARBA00022725"/>
    </source>
</evidence>
<feature type="coiled-coil region" evidence="11">
    <location>
        <begin position="85"/>
        <end position="112"/>
    </location>
</feature>
<feature type="transmembrane region" description="Helical" evidence="10">
    <location>
        <begin position="33"/>
        <end position="54"/>
    </location>
</feature>
<keyword evidence="4 10" id="KW-0812">Transmembrane</keyword>
<evidence type="ECO:0000256" key="3">
    <source>
        <dbReference type="ARBA" id="ARBA00022606"/>
    </source>
</evidence>
<name>A0AAW2F0H4_9HYME</name>
<dbReference type="GO" id="GO:0004984">
    <property type="term" value="F:olfactory receptor activity"/>
    <property type="evidence" value="ECO:0007669"/>
    <property type="project" value="InterPro"/>
</dbReference>
<dbReference type="PANTHER" id="PTHR21137:SF35">
    <property type="entry name" value="ODORANT RECEPTOR 19A-RELATED"/>
    <property type="match status" value="1"/>
</dbReference>
<dbReference type="EMBL" id="JADYXP020000015">
    <property type="protein sequence ID" value="KAL0109491.1"/>
    <property type="molecule type" value="Genomic_DNA"/>
</dbReference>
<keyword evidence="7 10" id="KW-0472">Membrane</keyword>
<feature type="transmembrane region" description="Helical" evidence="10">
    <location>
        <begin position="332"/>
        <end position="356"/>
    </location>
</feature>
<evidence type="ECO:0000256" key="2">
    <source>
        <dbReference type="ARBA" id="ARBA00022475"/>
    </source>
</evidence>
<feature type="transmembrane region" description="Helical" evidence="10">
    <location>
        <begin position="60"/>
        <end position="79"/>
    </location>
</feature>
<evidence type="ECO:0000256" key="9">
    <source>
        <dbReference type="ARBA" id="ARBA00023224"/>
    </source>
</evidence>
<accession>A0AAW2F0H4</accession>
<dbReference type="AlphaFoldDB" id="A0AAW2F0H4"/>
<feature type="transmembrane region" description="Helical" evidence="10">
    <location>
        <begin position="273"/>
        <end position="295"/>
    </location>
</feature>
<feature type="transmembrane region" description="Helical" evidence="10">
    <location>
        <begin position="362"/>
        <end position="393"/>
    </location>
</feature>
<dbReference type="Pfam" id="PF02949">
    <property type="entry name" value="7tm_6"/>
    <property type="match status" value="1"/>
</dbReference>
<keyword evidence="13" id="KW-1185">Reference proteome</keyword>
<sequence length="398" mass="45755">MNCLDTHFRLNRFLLLAIGLWPLKRSKFAQVQFIILFSILITFIIFQFTSLLTSRCTVDLIVNILSSTFFFICLAIKYNSFWINADTMRLSLEKLQHTCNELKNEDEIAIIEKYSRIGKIQTIAITMFGAMSLCSFLLLTLGPYAFNIVFSVNNSQSRIVMVLKTEYFIDQEKYFYLIVLHGNAALFIGATAMVATGTMMIAYLKYICGMLTIKKKKCIYSYRIKEAMTINVQQDIDHEKMIICYRGIVCAVDIHRKAIEFSQVFIKSFQGSFFFLIAAGMICLSNNLVQIALYVNTLKQFILSLTFVMVLYVYMFLSNYTAQEITDHNEYVFATVYNVLWYVAPLQIQKMMLFILQKGTKAFHLVLGGIFIASMESAASLMGTSISYFTVLYSTWQN</sequence>
<evidence type="ECO:0000256" key="7">
    <source>
        <dbReference type="ARBA" id="ARBA00023136"/>
    </source>
</evidence>
<evidence type="ECO:0000256" key="8">
    <source>
        <dbReference type="ARBA" id="ARBA00023170"/>
    </source>
</evidence>
<feature type="transmembrane region" description="Helical" evidence="10">
    <location>
        <begin position="174"/>
        <end position="207"/>
    </location>
</feature>
<evidence type="ECO:0000256" key="6">
    <source>
        <dbReference type="ARBA" id="ARBA00022989"/>
    </source>
</evidence>
<dbReference type="InterPro" id="IPR004117">
    <property type="entry name" value="7tm6_olfct_rcpt"/>
</dbReference>
<dbReference type="GO" id="GO:0007165">
    <property type="term" value="P:signal transduction"/>
    <property type="evidence" value="ECO:0007669"/>
    <property type="project" value="UniProtKB-KW"/>
</dbReference>
<evidence type="ECO:0000256" key="4">
    <source>
        <dbReference type="ARBA" id="ARBA00022692"/>
    </source>
</evidence>
<evidence type="ECO:0000256" key="10">
    <source>
        <dbReference type="RuleBase" id="RU351113"/>
    </source>
</evidence>
<keyword evidence="11" id="KW-0175">Coiled coil</keyword>
<evidence type="ECO:0000313" key="12">
    <source>
        <dbReference type="EMBL" id="KAL0109491.1"/>
    </source>
</evidence>
<dbReference type="GO" id="GO:0005549">
    <property type="term" value="F:odorant binding"/>
    <property type="evidence" value="ECO:0007669"/>
    <property type="project" value="InterPro"/>
</dbReference>
<keyword evidence="5 10" id="KW-0552">Olfaction</keyword>
<evidence type="ECO:0000256" key="11">
    <source>
        <dbReference type="SAM" id="Coils"/>
    </source>
</evidence>
<comment type="caution">
    <text evidence="12">The sequence shown here is derived from an EMBL/GenBank/DDBJ whole genome shotgun (WGS) entry which is preliminary data.</text>
</comment>
<evidence type="ECO:0000313" key="13">
    <source>
        <dbReference type="Proteomes" id="UP001430953"/>
    </source>
</evidence>
<keyword evidence="2" id="KW-1003">Cell membrane</keyword>
<protein>
    <recommendedName>
        <fullName evidence="10">Odorant receptor</fullName>
    </recommendedName>
</protein>